<dbReference type="AlphaFoldDB" id="A0A9D9ESN1"/>
<dbReference type="SMART" id="SM00267">
    <property type="entry name" value="GGDEF"/>
    <property type="match status" value="1"/>
</dbReference>
<evidence type="ECO:0000313" key="5">
    <source>
        <dbReference type="EMBL" id="MBO8450399.1"/>
    </source>
</evidence>
<name>A0A9D9ESN1_9SPIR</name>
<keyword evidence="3" id="KW-0472">Membrane</keyword>
<dbReference type="CDD" id="cd01949">
    <property type="entry name" value="GGDEF"/>
    <property type="match status" value="1"/>
</dbReference>
<dbReference type="PANTHER" id="PTHR45138:SF9">
    <property type="entry name" value="DIGUANYLATE CYCLASE DGCM-RELATED"/>
    <property type="match status" value="1"/>
</dbReference>
<dbReference type="EMBL" id="JADIMS010000080">
    <property type="protein sequence ID" value="MBO8450399.1"/>
    <property type="molecule type" value="Genomic_DNA"/>
</dbReference>
<feature type="transmembrane region" description="Helical" evidence="3">
    <location>
        <begin position="56"/>
        <end position="76"/>
    </location>
</feature>
<feature type="transmembrane region" description="Helical" evidence="3">
    <location>
        <begin position="143"/>
        <end position="165"/>
    </location>
</feature>
<dbReference type="PANTHER" id="PTHR45138">
    <property type="entry name" value="REGULATORY COMPONENTS OF SENSORY TRANSDUCTION SYSTEM"/>
    <property type="match status" value="1"/>
</dbReference>
<reference evidence="5" key="1">
    <citation type="submission" date="2020-10" db="EMBL/GenBank/DDBJ databases">
        <authorList>
            <person name="Gilroy R."/>
        </authorList>
    </citation>
    <scope>NUCLEOTIDE SEQUENCE</scope>
    <source>
        <strain evidence="5">B3-4054</strain>
    </source>
</reference>
<feature type="transmembrane region" description="Helical" evidence="3">
    <location>
        <begin position="32"/>
        <end position="49"/>
    </location>
</feature>
<feature type="transmembrane region" description="Helical" evidence="3">
    <location>
        <begin position="108"/>
        <end position="131"/>
    </location>
</feature>
<proteinExistence type="predicted"/>
<evidence type="ECO:0000313" key="6">
    <source>
        <dbReference type="Proteomes" id="UP000823616"/>
    </source>
</evidence>
<dbReference type="Proteomes" id="UP000823616">
    <property type="component" value="Unassembled WGS sequence"/>
</dbReference>
<dbReference type="GO" id="GO:0052621">
    <property type="term" value="F:diguanylate cyclase activity"/>
    <property type="evidence" value="ECO:0007669"/>
    <property type="project" value="UniProtKB-EC"/>
</dbReference>
<evidence type="ECO:0000259" key="4">
    <source>
        <dbReference type="PROSITE" id="PS50887"/>
    </source>
</evidence>
<reference evidence="5" key="2">
    <citation type="journal article" date="2021" name="PeerJ">
        <title>Extensive microbial diversity within the chicken gut microbiome revealed by metagenomics and culture.</title>
        <authorList>
            <person name="Gilroy R."/>
            <person name="Ravi A."/>
            <person name="Getino M."/>
            <person name="Pursley I."/>
            <person name="Horton D.L."/>
            <person name="Alikhan N.F."/>
            <person name="Baker D."/>
            <person name="Gharbi K."/>
            <person name="Hall N."/>
            <person name="Watson M."/>
            <person name="Adriaenssens E.M."/>
            <person name="Foster-Nyarko E."/>
            <person name="Jarju S."/>
            <person name="Secka A."/>
            <person name="Antonio M."/>
            <person name="Oren A."/>
            <person name="Chaudhuri R.R."/>
            <person name="La Ragione R."/>
            <person name="Hildebrand F."/>
            <person name="Pallen M.J."/>
        </authorList>
    </citation>
    <scope>NUCLEOTIDE SEQUENCE</scope>
    <source>
        <strain evidence="5">B3-4054</strain>
    </source>
</reference>
<accession>A0A9D9ESN1</accession>
<evidence type="ECO:0000256" key="3">
    <source>
        <dbReference type="SAM" id="Phobius"/>
    </source>
</evidence>
<dbReference type="PROSITE" id="PS50887">
    <property type="entry name" value="GGDEF"/>
    <property type="match status" value="1"/>
</dbReference>
<dbReference type="Gene3D" id="3.30.70.270">
    <property type="match status" value="1"/>
</dbReference>
<feature type="transmembrane region" description="Helical" evidence="3">
    <location>
        <begin position="7"/>
        <end position="26"/>
    </location>
</feature>
<evidence type="ECO:0000256" key="2">
    <source>
        <dbReference type="ARBA" id="ARBA00034247"/>
    </source>
</evidence>
<sequence length="347" mass="39614">MIFQLRLLLGYAALVHSGFFLLGLIFFRSPFMIYHAAIVLGFFLFSKYIHSGNFILIYCLTFVEIGVHSYILYWFLGSMCAIELYHLLLVPVASYSLLLPYSKRFQTCFIILAFVCNAAAYTVFLLISQFYKRPLMVTEPVLTLFLVFSVVTVFGMSGLETYFFLSHIIGDFRIVEGQKNDLSLKASYDALTKIYNRWEISRRLDIAFEKSRKEDTPLSVCIGDLDNFKRINDTFGHNAGDFILKSVAQILNANVRRTDPLGRWGGEEFLLVMEAEADVCYRRAEILRKLIEEHLFVFDEKTIPVTITFGVASAGETTDTSTALVGLADKMLYKGKKEGRNRTEHQS</sequence>
<gene>
    <name evidence="5" type="ORF">IAA96_04760</name>
</gene>
<protein>
    <recommendedName>
        <fullName evidence="1">diguanylate cyclase</fullName>
        <ecNumber evidence="1">2.7.7.65</ecNumber>
    </recommendedName>
</protein>
<evidence type="ECO:0000256" key="1">
    <source>
        <dbReference type="ARBA" id="ARBA00012528"/>
    </source>
</evidence>
<keyword evidence="3" id="KW-0812">Transmembrane</keyword>
<dbReference type="InterPro" id="IPR050469">
    <property type="entry name" value="Diguanylate_Cyclase"/>
</dbReference>
<dbReference type="InterPro" id="IPR000160">
    <property type="entry name" value="GGDEF_dom"/>
</dbReference>
<comment type="catalytic activity">
    <reaction evidence="2">
        <text>2 GTP = 3',3'-c-di-GMP + 2 diphosphate</text>
        <dbReference type="Rhea" id="RHEA:24898"/>
        <dbReference type="ChEBI" id="CHEBI:33019"/>
        <dbReference type="ChEBI" id="CHEBI:37565"/>
        <dbReference type="ChEBI" id="CHEBI:58805"/>
        <dbReference type="EC" id="2.7.7.65"/>
    </reaction>
</comment>
<dbReference type="SUPFAM" id="SSF55073">
    <property type="entry name" value="Nucleotide cyclase"/>
    <property type="match status" value="1"/>
</dbReference>
<feature type="domain" description="GGDEF" evidence="4">
    <location>
        <begin position="216"/>
        <end position="347"/>
    </location>
</feature>
<dbReference type="FunFam" id="3.30.70.270:FF:000001">
    <property type="entry name" value="Diguanylate cyclase domain protein"/>
    <property type="match status" value="1"/>
</dbReference>
<dbReference type="InterPro" id="IPR043128">
    <property type="entry name" value="Rev_trsase/Diguanyl_cyclase"/>
</dbReference>
<dbReference type="Pfam" id="PF00990">
    <property type="entry name" value="GGDEF"/>
    <property type="match status" value="1"/>
</dbReference>
<comment type="caution">
    <text evidence="5">The sequence shown here is derived from an EMBL/GenBank/DDBJ whole genome shotgun (WGS) entry which is preliminary data.</text>
</comment>
<keyword evidence="3" id="KW-1133">Transmembrane helix</keyword>
<feature type="transmembrane region" description="Helical" evidence="3">
    <location>
        <begin position="82"/>
        <end position="101"/>
    </location>
</feature>
<organism evidence="5 6">
    <name type="scientific">Candidatus Avitreponema avistercoris</name>
    <dbReference type="NCBI Taxonomy" id="2840705"/>
    <lineage>
        <taxon>Bacteria</taxon>
        <taxon>Pseudomonadati</taxon>
        <taxon>Spirochaetota</taxon>
        <taxon>Spirochaetia</taxon>
        <taxon>Spirochaetales</taxon>
        <taxon>Candidatus Avitreponema</taxon>
    </lineage>
</organism>
<dbReference type="EC" id="2.7.7.65" evidence="1"/>
<dbReference type="InterPro" id="IPR029787">
    <property type="entry name" value="Nucleotide_cyclase"/>
</dbReference>
<dbReference type="NCBIfam" id="TIGR00254">
    <property type="entry name" value="GGDEF"/>
    <property type="match status" value="1"/>
</dbReference>